<dbReference type="RefSeq" id="WP_227309687.1">
    <property type="nucleotide sequence ID" value="NZ_JAESVA010000010.1"/>
</dbReference>
<dbReference type="Proteomes" id="UP000721844">
    <property type="component" value="Unassembled WGS sequence"/>
</dbReference>
<evidence type="ECO:0000256" key="1">
    <source>
        <dbReference type="SAM" id="Coils"/>
    </source>
</evidence>
<accession>A0A963Z540</accession>
<dbReference type="AlphaFoldDB" id="A0A963Z540"/>
<reference evidence="2 3" key="1">
    <citation type="journal article" date="2021" name="Microorganisms">
        <title>Acidisoma silvae sp. nov. and Acidisomacellulosilytica sp. nov., Two Acidophilic Bacteria Isolated from Decaying Wood, Hydrolyzing Cellulose and Producing Poly-3-hydroxybutyrate.</title>
        <authorList>
            <person name="Mieszkin S."/>
            <person name="Pouder E."/>
            <person name="Uroz S."/>
            <person name="Simon-Colin C."/>
            <person name="Alain K."/>
        </authorList>
    </citation>
    <scope>NUCLEOTIDE SEQUENCE [LARGE SCALE GENOMIC DNA]</scope>
    <source>
        <strain evidence="2 3">HW T5.17</strain>
    </source>
</reference>
<protein>
    <submittedName>
        <fullName evidence="2">Uncharacterized protein</fullName>
    </submittedName>
</protein>
<evidence type="ECO:0000313" key="3">
    <source>
        <dbReference type="Proteomes" id="UP000721844"/>
    </source>
</evidence>
<keyword evidence="1" id="KW-0175">Coiled coil</keyword>
<name>A0A963Z540_9PROT</name>
<organism evidence="2 3">
    <name type="scientific">Acidisoma cellulosilyticum</name>
    <dbReference type="NCBI Taxonomy" id="2802395"/>
    <lineage>
        <taxon>Bacteria</taxon>
        <taxon>Pseudomonadati</taxon>
        <taxon>Pseudomonadota</taxon>
        <taxon>Alphaproteobacteria</taxon>
        <taxon>Acetobacterales</taxon>
        <taxon>Acidocellaceae</taxon>
        <taxon>Acidisoma</taxon>
    </lineage>
</organism>
<comment type="caution">
    <text evidence="2">The sequence shown here is derived from an EMBL/GenBank/DDBJ whole genome shotgun (WGS) entry which is preliminary data.</text>
</comment>
<keyword evidence="3" id="KW-1185">Reference proteome</keyword>
<evidence type="ECO:0000313" key="2">
    <source>
        <dbReference type="EMBL" id="MCB8883030.1"/>
    </source>
</evidence>
<feature type="coiled-coil region" evidence="1">
    <location>
        <begin position="62"/>
        <end position="96"/>
    </location>
</feature>
<dbReference type="EMBL" id="JAESVA010000010">
    <property type="protein sequence ID" value="MCB8883030.1"/>
    <property type="molecule type" value="Genomic_DNA"/>
</dbReference>
<gene>
    <name evidence="2" type="ORF">ACELLULO517_22470</name>
</gene>
<sequence>MSDAITAANIITDAMFIRDMGATLTDIRARRDYEGEIAHLRAWLEWYERRHHALTAALQPAIDAAKAQEIERERLIAQLQRENRELRSQNADLAAGKKAAEDLAQDRGMQLVHWRLYGTERPADSA</sequence>
<proteinExistence type="predicted"/>